<dbReference type="Pfam" id="PF00314">
    <property type="entry name" value="Thaumatin"/>
    <property type="match status" value="1"/>
</dbReference>
<dbReference type="InterPro" id="IPR001938">
    <property type="entry name" value="Thaumatin"/>
</dbReference>
<dbReference type="AlphaFoldDB" id="A0A563F1U1"/>
<name>A0A563F1U1_9PSEU</name>
<dbReference type="Gene3D" id="2.60.110.10">
    <property type="entry name" value="Thaumatin"/>
    <property type="match status" value="1"/>
</dbReference>
<evidence type="ECO:0000256" key="1">
    <source>
        <dbReference type="SAM" id="SignalP"/>
    </source>
</evidence>
<organism evidence="2 3">
    <name type="scientific">Lentzea tibetensis</name>
    <dbReference type="NCBI Taxonomy" id="2591470"/>
    <lineage>
        <taxon>Bacteria</taxon>
        <taxon>Bacillati</taxon>
        <taxon>Actinomycetota</taxon>
        <taxon>Actinomycetes</taxon>
        <taxon>Pseudonocardiales</taxon>
        <taxon>Pseudonocardiaceae</taxon>
        <taxon>Lentzea</taxon>
    </lineage>
</organism>
<comment type="caution">
    <text evidence="2">The sequence shown here is derived from an EMBL/GenBank/DDBJ whole genome shotgun (WGS) entry which is preliminary data.</text>
</comment>
<dbReference type="SMART" id="SM00205">
    <property type="entry name" value="THN"/>
    <property type="match status" value="1"/>
</dbReference>
<proteinExistence type="predicted"/>
<dbReference type="PRINTS" id="PR00347">
    <property type="entry name" value="THAUMATIN"/>
</dbReference>
<dbReference type="SUPFAM" id="SSF49870">
    <property type="entry name" value="Osmotin, thaumatin-like protein"/>
    <property type="match status" value="1"/>
</dbReference>
<keyword evidence="1" id="KW-0732">Signal</keyword>
<dbReference type="EMBL" id="VOBR01000002">
    <property type="protein sequence ID" value="TWP53930.1"/>
    <property type="molecule type" value="Genomic_DNA"/>
</dbReference>
<protein>
    <submittedName>
        <fullName evidence="2">Thaumatin family protein</fullName>
    </submittedName>
</protein>
<keyword evidence="3" id="KW-1185">Reference proteome</keyword>
<dbReference type="RefSeq" id="WP_146349526.1">
    <property type="nucleotide sequence ID" value="NZ_VOBR01000002.1"/>
</dbReference>
<sequence length="245" mass="25949">MRTLLRPLWIVLLLALVGSLAAAPASAAPPYTVKLVNSTGGPVWVGSGVNDDGSQKIGDLPKLEAGESVSVHIPLGPGNHWSGKFFARQHCKGEPGSTFGCLVGDCGARPAHCTTGEQPASLAEFTFDPRDEPAPWYNVSYVNGVNVPITINPTNGPSPNGQFCGTAGCPGALLPACPDANLRRHPNTGKPMLCVNPNRDAKTPYSNAITRACPKAYSWSKHDGEPGNRTMFSCRDCNKLTVMFH</sequence>
<feature type="signal peptide" evidence="1">
    <location>
        <begin position="1"/>
        <end position="27"/>
    </location>
</feature>
<reference evidence="2 3" key="1">
    <citation type="submission" date="2019-07" db="EMBL/GenBank/DDBJ databases">
        <title>Lentzea xizangensis sp. nov., isolated from Qinghai-Tibetan Plateau Soils.</title>
        <authorList>
            <person name="Huang J."/>
        </authorList>
    </citation>
    <scope>NUCLEOTIDE SEQUENCE [LARGE SCALE GENOMIC DNA]</scope>
    <source>
        <strain evidence="2 3">FXJ1.1311</strain>
    </source>
</reference>
<dbReference type="InterPro" id="IPR037176">
    <property type="entry name" value="Osmotin/thaumatin-like_sf"/>
</dbReference>
<dbReference type="Proteomes" id="UP000316639">
    <property type="component" value="Unassembled WGS sequence"/>
</dbReference>
<feature type="chain" id="PRO_5021937790" evidence="1">
    <location>
        <begin position="28"/>
        <end position="245"/>
    </location>
</feature>
<evidence type="ECO:0000313" key="2">
    <source>
        <dbReference type="EMBL" id="TWP53930.1"/>
    </source>
</evidence>
<evidence type="ECO:0000313" key="3">
    <source>
        <dbReference type="Proteomes" id="UP000316639"/>
    </source>
</evidence>
<accession>A0A563F1U1</accession>
<dbReference type="PIRSF" id="PIRSF002703">
    <property type="entry name" value="Thaumatin"/>
    <property type="match status" value="1"/>
</dbReference>
<dbReference type="PROSITE" id="PS51367">
    <property type="entry name" value="THAUMATIN_2"/>
    <property type="match status" value="1"/>
</dbReference>
<gene>
    <name evidence="2" type="ORF">FKR81_04025</name>
</gene>
<dbReference type="OrthoDB" id="227157at2"/>
<dbReference type="PANTHER" id="PTHR31048">
    <property type="entry name" value="OS03G0233200 PROTEIN"/>
    <property type="match status" value="1"/>
</dbReference>